<dbReference type="EMBL" id="UINC01143385">
    <property type="protein sequence ID" value="SVD32274.1"/>
    <property type="molecule type" value="Genomic_DNA"/>
</dbReference>
<feature type="non-terminal residue" evidence="1">
    <location>
        <position position="266"/>
    </location>
</feature>
<gene>
    <name evidence="1" type="ORF">METZ01_LOCUS385128</name>
</gene>
<accession>A0A382UDC4</accession>
<name>A0A382UDC4_9ZZZZ</name>
<organism evidence="1">
    <name type="scientific">marine metagenome</name>
    <dbReference type="NCBI Taxonomy" id="408172"/>
    <lineage>
        <taxon>unclassified sequences</taxon>
        <taxon>metagenomes</taxon>
        <taxon>ecological metagenomes</taxon>
    </lineage>
</organism>
<reference evidence="1" key="1">
    <citation type="submission" date="2018-05" db="EMBL/GenBank/DDBJ databases">
        <authorList>
            <person name="Lanie J.A."/>
            <person name="Ng W.-L."/>
            <person name="Kazmierczak K.M."/>
            <person name="Andrzejewski T.M."/>
            <person name="Davidsen T.M."/>
            <person name="Wayne K.J."/>
            <person name="Tettelin H."/>
            <person name="Glass J.I."/>
            <person name="Rusch D."/>
            <person name="Podicherti R."/>
            <person name="Tsui H.-C.T."/>
            <person name="Winkler M.E."/>
        </authorList>
    </citation>
    <scope>NUCLEOTIDE SEQUENCE</scope>
</reference>
<dbReference type="AlphaFoldDB" id="A0A382UDC4"/>
<protein>
    <submittedName>
        <fullName evidence="1">Uncharacterized protein</fullName>
    </submittedName>
</protein>
<proteinExistence type="predicted"/>
<sequence>MDNLIESFSSYLIQRINTKKDKALYSEILGVFLYAAYPKPNKEIFSITSKISNSDNQIRVVGHYFIDYLDNQGWESTEKSIDNILPQSHFDDANMTICYLYLEMSRSDRVSKNNFILLLRNAAVKAMLIENHKIRTNIVTRAALRIKEVIGLNEVLKMVRSFENFKYDNIDSNTYKIVDKPEMIDDFHPDHVKEVYNRLANDWILWCLLAQHIPNLKSDPVLHFRYILHISRFFDLNKDIKIDFLKDFVKYYEQPENKLPKKSIDE</sequence>
<evidence type="ECO:0000313" key="1">
    <source>
        <dbReference type="EMBL" id="SVD32274.1"/>
    </source>
</evidence>